<dbReference type="Gene3D" id="3.60.20.10">
    <property type="entry name" value="Glutamine Phosphoribosylpyrophosphate, subunit 1, domain 1"/>
    <property type="match status" value="1"/>
</dbReference>
<comment type="caution">
    <text evidence="1">The sequence shown here is derived from an EMBL/GenBank/DDBJ whole genome shotgun (WGS) entry which is preliminary data.</text>
</comment>
<dbReference type="SUPFAM" id="SSF56235">
    <property type="entry name" value="N-terminal nucleophile aminohydrolases (Ntn hydrolases)"/>
    <property type="match status" value="1"/>
</dbReference>
<accession>A0A6P1CUM2</accession>
<dbReference type="Proteomes" id="UP000471166">
    <property type="component" value="Unassembled WGS sequence"/>
</dbReference>
<reference evidence="1 2" key="1">
    <citation type="submission" date="2020-01" db="EMBL/GenBank/DDBJ databases">
        <title>Genetics and antimicrobial susceptibilities of Nocardia species isolated from the soil; a comparison with species isolated from humans.</title>
        <authorList>
            <person name="Carrasco G."/>
            <person name="Monzon S."/>
            <person name="Sansegundo M."/>
            <person name="Garcia E."/>
            <person name="Garrido N."/>
            <person name="Medina M.J."/>
            <person name="Villalon P."/>
            <person name="Ramirez-Arocha A.C."/>
            <person name="Jimenez P."/>
            <person name="Cuesta I."/>
            <person name="Valdezate S."/>
        </authorList>
    </citation>
    <scope>NUCLEOTIDE SEQUENCE [LARGE SCALE GENOMIC DNA]</scope>
    <source>
        <strain evidence="1 2">CNM20110626</strain>
    </source>
</reference>
<dbReference type="CDD" id="cd01901">
    <property type="entry name" value="Ntn_hydrolase"/>
    <property type="match status" value="1"/>
</dbReference>
<protein>
    <submittedName>
        <fullName evidence="1">Uncharacterized protein</fullName>
    </submittedName>
</protein>
<sequence length="197" mass="20762">MTIIAAMATDDQVYMACDTRTDYSGTGMYNDKGKIRALYTPDGEKILLAAAGNASILPTVLRAVKVSDTPDPSNIEAADEWASTIAEAITGALADANPTLIGPPDDNGASIAGCLLMAWRQHMWWVYTHTASRPASRVLAIGSGTEVALGSLHTAVALRVANPRYAVDLAVRLACRHATDCGVDARGPLIHTTIDPT</sequence>
<evidence type="ECO:0000313" key="1">
    <source>
        <dbReference type="EMBL" id="NEW33825.1"/>
    </source>
</evidence>
<gene>
    <name evidence="1" type="ORF">GV791_14805</name>
</gene>
<dbReference type="InterPro" id="IPR029055">
    <property type="entry name" value="Ntn_hydrolases_N"/>
</dbReference>
<dbReference type="RefSeq" id="WP_163845203.1">
    <property type="nucleotide sequence ID" value="NZ_JAAGVB010000020.1"/>
</dbReference>
<name>A0A6P1CUM2_9NOCA</name>
<evidence type="ECO:0000313" key="2">
    <source>
        <dbReference type="Proteomes" id="UP000471166"/>
    </source>
</evidence>
<proteinExistence type="predicted"/>
<dbReference type="AlphaFoldDB" id="A0A6P1CUM2"/>
<dbReference type="EMBL" id="JAAGVB010000020">
    <property type="protein sequence ID" value="NEW33825.1"/>
    <property type="molecule type" value="Genomic_DNA"/>
</dbReference>
<organism evidence="1 2">
    <name type="scientific">Nocardia cyriacigeorgica</name>
    <dbReference type="NCBI Taxonomy" id="135487"/>
    <lineage>
        <taxon>Bacteria</taxon>
        <taxon>Bacillati</taxon>
        <taxon>Actinomycetota</taxon>
        <taxon>Actinomycetes</taxon>
        <taxon>Mycobacteriales</taxon>
        <taxon>Nocardiaceae</taxon>
        <taxon>Nocardia</taxon>
    </lineage>
</organism>